<dbReference type="Proteomes" id="UP000675163">
    <property type="component" value="Unassembled WGS sequence"/>
</dbReference>
<organism evidence="4 5">
    <name type="scientific">Leucobacter exalbidus</name>
    <dbReference type="NCBI Taxonomy" id="662960"/>
    <lineage>
        <taxon>Bacteria</taxon>
        <taxon>Bacillati</taxon>
        <taxon>Actinomycetota</taxon>
        <taxon>Actinomycetes</taxon>
        <taxon>Micrococcales</taxon>
        <taxon>Microbacteriaceae</taxon>
        <taxon>Leucobacter</taxon>
    </lineage>
</organism>
<dbReference type="EMBL" id="JAFIDA010000001">
    <property type="protein sequence ID" value="MBP1327091.1"/>
    <property type="molecule type" value="Genomic_DNA"/>
</dbReference>
<accession>A0A940T6K3</accession>
<reference evidence="4" key="1">
    <citation type="submission" date="2021-02" db="EMBL/GenBank/DDBJ databases">
        <title>Sequencing the genomes of 1000 actinobacteria strains.</title>
        <authorList>
            <person name="Klenk H.-P."/>
        </authorList>
    </citation>
    <scope>NUCLEOTIDE SEQUENCE</scope>
    <source>
        <strain evidence="4">DSM 22850</strain>
    </source>
</reference>
<comment type="caution">
    <text evidence="4">The sequence shown here is derived from an EMBL/GenBank/DDBJ whole genome shotgun (WGS) entry which is preliminary data.</text>
</comment>
<feature type="chain" id="PRO_5036704429" description="Htaa domain-containing protein" evidence="2">
    <location>
        <begin position="36"/>
        <end position="296"/>
    </location>
</feature>
<dbReference type="AlphaFoldDB" id="A0A940T6K3"/>
<evidence type="ECO:0000256" key="1">
    <source>
        <dbReference type="SAM" id="Phobius"/>
    </source>
</evidence>
<evidence type="ECO:0000313" key="5">
    <source>
        <dbReference type="Proteomes" id="UP000675163"/>
    </source>
</evidence>
<name>A0A940T6K3_9MICO</name>
<protein>
    <recommendedName>
        <fullName evidence="3">Htaa domain-containing protein</fullName>
    </recommendedName>
</protein>
<dbReference type="Pfam" id="PF04213">
    <property type="entry name" value="HtaA"/>
    <property type="match status" value="1"/>
</dbReference>
<evidence type="ECO:0000313" key="4">
    <source>
        <dbReference type="EMBL" id="MBP1327091.1"/>
    </source>
</evidence>
<dbReference type="InterPro" id="IPR007331">
    <property type="entry name" value="Htaa"/>
</dbReference>
<keyword evidence="1" id="KW-1133">Transmembrane helix</keyword>
<evidence type="ECO:0000256" key="2">
    <source>
        <dbReference type="SAM" id="SignalP"/>
    </source>
</evidence>
<evidence type="ECO:0000259" key="3">
    <source>
        <dbReference type="Pfam" id="PF04213"/>
    </source>
</evidence>
<feature type="signal peptide" evidence="2">
    <location>
        <begin position="1"/>
        <end position="35"/>
    </location>
</feature>
<keyword evidence="2" id="KW-0732">Signal</keyword>
<keyword evidence="5" id="KW-1185">Reference proteome</keyword>
<keyword evidence="1" id="KW-0812">Transmembrane</keyword>
<sequence length="296" mass="29856">MLSHSRTRFTPAARWAAGLGAGALATIGLVSPAFAAPVQPATDQVAGASCEVSAATLNWGVKESFRSYISGSIANGEWTVSDDMRYETPEFIWDQASGSIDSNVESGEISFTGAVNFTGHDGAMELDLADPSIEITDAETAYLILAISATDEASTGGTAEAARVRAAKLDLTDVVDAGGAAFGITGAVPRLTAEGAAALNGEYGSYVAGEELDAITLTSTLAGCELGEQAAVAPTTPAAPEQEQPVAVPAEPAQEIPWLPIGIGGVALLVIGVTGGMLVAGRGKGNTATNDEAAAE</sequence>
<proteinExistence type="predicted"/>
<dbReference type="RefSeq" id="WP_209705899.1">
    <property type="nucleotide sequence ID" value="NZ_JAFIDA010000001.1"/>
</dbReference>
<keyword evidence="1" id="KW-0472">Membrane</keyword>
<feature type="domain" description="Htaa" evidence="3">
    <location>
        <begin position="55"/>
        <end position="218"/>
    </location>
</feature>
<gene>
    <name evidence="4" type="ORF">JOF28_002323</name>
</gene>
<feature type="transmembrane region" description="Helical" evidence="1">
    <location>
        <begin position="258"/>
        <end position="280"/>
    </location>
</feature>